<keyword evidence="2 6" id="KW-0238">DNA-binding</keyword>
<dbReference type="RefSeq" id="WP_307121778.1">
    <property type="nucleotide sequence ID" value="NZ_JAUSTM010000009.1"/>
</dbReference>
<dbReference type="SUPFAM" id="SSF47413">
    <property type="entry name" value="lambda repressor-like DNA-binding domains"/>
    <property type="match status" value="1"/>
</dbReference>
<dbReference type="InterPro" id="IPR010982">
    <property type="entry name" value="Lambda_DNA-bd_dom_sf"/>
</dbReference>
<reference evidence="6 7" key="1">
    <citation type="submission" date="2023-07" db="EMBL/GenBank/DDBJ databases">
        <title>Genomic Encyclopedia of Type Strains, Phase IV (KMG-IV): sequencing the most valuable type-strain genomes for metagenomic binning, comparative biology and taxonomic classification.</title>
        <authorList>
            <person name="Goeker M."/>
        </authorList>
    </citation>
    <scope>NUCLEOTIDE SEQUENCE [LARGE SCALE GENOMIC DNA]</scope>
    <source>
        <strain evidence="6 7">DSM 105143</strain>
    </source>
</reference>
<dbReference type="InterPro" id="IPR046335">
    <property type="entry name" value="LacI/GalR-like_sensor"/>
</dbReference>
<evidence type="ECO:0000313" key="6">
    <source>
        <dbReference type="EMBL" id="MDQ0222587.1"/>
    </source>
</evidence>
<evidence type="ECO:0000313" key="7">
    <source>
        <dbReference type="Proteomes" id="UP001223079"/>
    </source>
</evidence>
<dbReference type="PRINTS" id="PR00036">
    <property type="entry name" value="HTHLACI"/>
</dbReference>
<keyword evidence="7" id="KW-1185">Reference proteome</keyword>
<dbReference type="Pfam" id="PF00356">
    <property type="entry name" value="LacI"/>
    <property type="match status" value="1"/>
</dbReference>
<organism evidence="6 7">
    <name type="scientific">Streptococcus moroccensis</name>
    <dbReference type="NCBI Taxonomy" id="1451356"/>
    <lineage>
        <taxon>Bacteria</taxon>
        <taxon>Bacillati</taxon>
        <taxon>Bacillota</taxon>
        <taxon>Bacilli</taxon>
        <taxon>Lactobacillales</taxon>
        <taxon>Streptococcaceae</taxon>
        <taxon>Streptococcus</taxon>
    </lineage>
</organism>
<dbReference type="GO" id="GO:0003677">
    <property type="term" value="F:DNA binding"/>
    <property type="evidence" value="ECO:0007669"/>
    <property type="project" value="UniProtKB-KW"/>
</dbReference>
<evidence type="ECO:0000259" key="4">
    <source>
        <dbReference type="PROSITE" id="PS50932"/>
    </source>
</evidence>
<dbReference type="SUPFAM" id="SSF53822">
    <property type="entry name" value="Periplasmic binding protein-like I"/>
    <property type="match status" value="1"/>
</dbReference>
<dbReference type="Gene3D" id="3.40.50.2300">
    <property type="match status" value="2"/>
</dbReference>
<dbReference type="PROSITE" id="PS00356">
    <property type="entry name" value="HTH_LACI_1"/>
    <property type="match status" value="1"/>
</dbReference>
<gene>
    <name evidence="6" type="ORF">J2S23_001139</name>
</gene>
<keyword evidence="3" id="KW-0804">Transcription</keyword>
<feature type="domain" description="HTH cro/C1-type" evidence="5">
    <location>
        <begin position="3"/>
        <end position="32"/>
    </location>
</feature>
<dbReference type="Proteomes" id="UP001223079">
    <property type="component" value="Unassembled WGS sequence"/>
</dbReference>
<dbReference type="PANTHER" id="PTHR30146:SF109">
    <property type="entry name" value="HTH-TYPE TRANSCRIPTIONAL REGULATOR GALS"/>
    <property type="match status" value="1"/>
</dbReference>
<dbReference type="PROSITE" id="PS50943">
    <property type="entry name" value="HTH_CROC1"/>
    <property type="match status" value="1"/>
</dbReference>
<dbReference type="CDD" id="cd01392">
    <property type="entry name" value="HTH_LacI"/>
    <property type="match status" value="1"/>
</dbReference>
<dbReference type="InterPro" id="IPR028082">
    <property type="entry name" value="Peripla_BP_I"/>
</dbReference>
<proteinExistence type="predicted"/>
<name>A0ABT9YRR0_9STRE</name>
<dbReference type="InterPro" id="IPR001387">
    <property type="entry name" value="Cro/C1-type_HTH"/>
</dbReference>
<dbReference type="PANTHER" id="PTHR30146">
    <property type="entry name" value="LACI-RELATED TRANSCRIPTIONAL REPRESSOR"/>
    <property type="match status" value="1"/>
</dbReference>
<dbReference type="Gene3D" id="1.10.260.40">
    <property type="entry name" value="lambda repressor-like DNA-binding domains"/>
    <property type="match status" value="1"/>
</dbReference>
<dbReference type="Pfam" id="PF13377">
    <property type="entry name" value="Peripla_BP_3"/>
    <property type="match status" value="1"/>
</dbReference>
<dbReference type="PROSITE" id="PS50932">
    <property type="entry name" value="HTH_LACI_2"/>
    <property type="match status" value="1"/>
</dbReference>
<dbReference type="InterPro" id="IPR000843">
    <property type="entry name" value="HTH_LacI"/>
</dbReference>
<sequence length="340" mass="38644">MSEEKKVTLKDVAKLAGVSITTVSRVINGEASKSASIDVQNRVWEAVRTLSYVPNRAAQELKRKKSRQEMHAKTITCIFSRTADTQRDPFFSEISRMLETELIRRGYVMKLVFSSYHLTSHELDRLLRDEITTGVVVLGKIEQKHIEIIKRYAKFIVYAGVNRLNFSIDQVICDGYEAGWLAMEHLEKLGFDDIYYIGEVENEIRFNLFCDYIRKMKIKQQNRVIACDFSANSAYSATKKALETGADPKAIFCGNDVTALGVLRALREADYNVPKDVSIVSIDDIEMSQYADPMLTTVRVDRDLLGKYAAKLIINRIEEGNDTPIKLLLPPKLIVRDSTK</sequence>
<keyword evidence="1" id="KW-0805">Transcription regulation</keyword>
<dbReference type="SMART" id="SM00354">
    <property type="entry name" value="HTH_LACI"/>
    <property type="match status" value="1"/>
</dbReference>
<protein>
    <submittedName>
        <fullName evidence="6">DNA-binding LacI/PurR family transcriptional regulator</fullName>
    </submittedName>
</protein>
<dbReference type="EMBL" id="JAUSTM010000009">
    <property type="protein sequence ID" value="MDQ0222587.1"/>
    <property type="molecule type" value="Genomic_DNA"/>
</dbReference>
<feature type="domain" description="HTH lacI-type" evidence="4">
    <location>
        <begin position="7"/>
        <end position="63"/>
    </location>
</feature>
<evidence type="ECO:0000256" key="3">
    <source>
        <dbReference type="ARBA" id="ARBA00023163"/>
    </source>
</evidence>
<evidence type="ECO:0000259" key="5">
    <source>
        <dbReference type="PROSITE" id="PS50943"/>
    </source>
</evidence>
<dbReference type="CDD" id="cd01544">
    <property type="entry name" value="PBP1_GalR"/>
    <property type="match status" value="1"/>
</dbReference>
<evidence type="ECO:0000256" key="2">
    <source>
        <dbReference type="ARBA" id="ARBA00023125"/>
    </source>
</evidence>
<evidence type="ECO:0000256" key="1">
    <source>
        <dbReference type="ARBA" id="ARBA00023015"/>
    </source>
</evidence>
<accession>A0ABT9YRR0</accession>
<comment type="caution">
    <text evidence="6">The sequence shown here is derived from an EMBL/GenBank/DDBJ whole genome shotgun (WGS) entry which is preliminary data.</text>
</comment>